<sequence>MIDMHNHTTDKYFGYFDATSARLKRQIERLIWTEAKSIPFQYTYKPSNVRSNDTSSLNDFMNCCVFTHVMTEIVIYHTPDSLYSRKTIHKRNDQVYGDPTALGALDAAESAGISDKFGIAGNNPDPIEKGISTSRLAPGAVMYDVDVSVFLAVLVDTTASTASRFTVGALSFSSTSQQLISLSTGFINIDNV</sequence>
<proteinExistence type="predicted"/>
<comment type="caution">
    <text evidence="1">The sequence shown here is derived from an EMBL/GenBank/DDBJ whole genome shotgun (WGS) entry which is preliminary data.</text>
</comment>
<reference evidence="1 2" key="1">
    <citation type="submission" date="2023-02" db="EMBL/GenBank/DDBJ databases">
        <title>LHISI_Scaffold_Assembly.</title>
        <authorList>
            <person name="Stuart O.P."/>
            <person name="Cleave R."/>
            <person name="Magrath M.J.L."/>
            <person name="Mikheyev A.S."/>
        </authorList>
    </citation>
    <scope>NUCLEOTIDE SEQUENCE [LARGE SCALE GENOMIC DNA]</scope>
    <source>
        <strain evidence="1">Daus_M_001</strain>
        <tissue evidence="1">Leg muscle</tissue>
    </source>
</reference>
<accession>A0ABQ9HYH5</accession>
<evidence type="ECO:0000313" key="1">
    <source>
        <dbReference type="EMBL" id="KAJ8889430.1"/>
    </source>
</evidence>
<protein>
    <submittedName>
        <fullName evidence="1">Uncharacterized protein</fullName>
    </submittedName>
</protein>
<gene>
    <name evidence="1" type="ORF">PR048_008929</name>
</gene>
<name>A0ABQ9HYH5_9NEOP</name>
<evidence type="ECO:0000313" key="2">
    <source>
        <dbReference type="Proteomes" id="UP001159363"/>
    </source>
</evidence>
<keyword evidence="2" id="KW-1185">Reference proteome</keyword>
<dbReference type="EMBL" id="JARBHB010000003">
    <property type="protein sequence ID" value="KAJ8889430.1"/>
    <property type="molecule type" value="Genomic_DNA"/>
</dbReference>
<dbReference type="Proteomes" id="UP001159363">
    <property type="component" value="Chromosome 3"/>
</dbReference>
<organism evidence="1 2">
    <name type="scientific">Dryococelus australis</name>
    <dbReference type="NCBI Taxonomy" id="614101"/>
    <lineage>
        <taxon>Eukaryota</taxon>
        <taxon>Metazoa</taxon>
        <taxon>Ecdysozoa</taxon>
        <taxon>Arthropoda</taxon>
        <taxon>Hexapoda</taxon>
        <taxon>Insecta</taxon>
        <taxon>Pterygota</taxon>
        <taxon>Neoptera</taxon>
        <taxon>Polyneoptera</taxon>
        <taxon>Phasmatodea</taxon>
        <taxon>Verophasmatodea</taxon>
        <taxon>Anareolatae</taxon>
        <taxon>Phasmatidae</taxon>
        <taxon>Eurycanthinae</taxon>
        <taxon>Dryococelus</taxon>
    </lineage>
</organism>